<feature type="domain" description="AAA+ ATPase" evidence="5">
    <location>
        <begin position="521"/>
        <end position="658"/>
    </location>
</feature>
<dbReference type="Pfam" id="PF00004">
    <property type="entry name" value="AAA"/>
    <property type="match status" value="2"/>
</dbReference>
<dbReference type="InterPro" id="IPR041569">
    <property type="entry name" value="AAA_lid_3"/>
</dbReference>
<evidence type="ECO:0000256" key="2">
    <source>
        <dbReference type="ARBA" id="ARBA00022840"/>
    </source>
</evidence>
<dbReference type="Gene3D" id="3.40.50.300">
    <property type="entry name" value="P-loop containing nucleotide triphosphate hydrolases"/>
    <property type="match status" value="2"/>
</dbReference>
<dbReference type="Pfam" id="PF02359">
    <property type="entry name" value="CDC48_N"/>
    <property type="match status" value="1"/>
</dbReference>
<dbReference type="PRINTS" id="PR00830">
    <property type="entry name" value="ENDOLAPTASE"/>
</dbReference>
<dbReference type="InterPro" id="IPR003959">
    <property type="entry name" value="ATPase_AAA_core"/>
</dbReference>
<accession>A0ABT1HV99</accession>
<dbReference type="EMBL" id="JAMTCP010000017">
    <property type="protein sequence ID" value="MCP2259457.1"/>
    <property type="molecule type" value="Genomic_DNA"/>
</dbReference>
<dbReference type="PANTHER" id="PTHR23077">
    <property type="entry name" value="AAA-FAMILY ATPASE"/>
    <property type="match status" value="1"/>
</dbReference>
<dbReference type="Gene3D" id="2.40.40.20">
    <property type="match status" value="1"/>
</dbReference>
<dbReference type="SMART" id="SM01072">
    <property type="entry name" value="CDC48_2"/>
    <property type="match status" value="1"/>
</dbReference>
<reference evidence="8 9" key="1">
    <citation type="submission" date="2022-06" db="EMBL/GenBank/DDBJ databases">
        <title>Genomic Encyclopedia of Archaeal and Bacterial Type Strains, Phase II (KMG-II): from individual species to whole genera.</title>
        <authorList>
            <person name="Goeker M."/>
        </authorList>
    </citation>
    <scope>NUCLEOTIDE SEQUENCE [LARGE SCALE GENOMIC DNA]</scope>
    <source>
        <strain evidence="8 9">DSM 40477</strain>
    </source>
</reference>
<evidence type="ECO:0000259" key="6">
    <source>
        <dbReference type="SMART" id="SM01072"/>
    </source>
</evidence>
<keyword evidence="1 3" id="KW-0547">Nucleotide-binding</keyword>
<dbReference type="SMART" id="SM01073">
    <property type="entry name" value="CDC48_N"/>
    <property type="match status" value="1"/>
</dbReference>
<dbReference type="RefSeq" id="WP_253670353.1">
    <property type="nucleotide sequence ID" value="NZ_JAMTCP010000017.1"/>
</dbReference>
<sequence>MPGPEITLTARLSPSALDTRRGVVRLHPEVLDALGLRPWDAVRLTGSRVTAALAAAADRAVQPGVLLVDDVTLSNLGLREGAEVVVAPVPVTPARAVTVSGSRLAMTAVSPETLRLALTGKVLTTGDAVSLLPQDLAPPPGADVSAARRGLSAAIGMTWTNELITVTATEPAGPVAVRPSTVVQWRGGARTGEPAPVRPATPPVSAEPPSAVTAVPAVSVEPPAVADLVGAREEARRLGEWLDLAFRHPDLLTRLGATSRLGVLVTGPSGVGKATLVRSVARAVSAEVVELVAPSVAALEAGAASERVHTAVARAVDTARGGTPCVLLVSDVDALLPSTSPPPLATVTLDALRAAQGTPGLAVVATSAQPESVDPRLRDPELVDRELTLALPDGRTRAELLRVLLRDTPVESTVDVEEVAERTPGFVVADLVALRREAAVRAALRHQGGDRSAEPAIAREDLLGALDTVRPISMSTSDTLQVGGITLDDVGDMGEVKQALTEAVLWPLRYPDSFARLGVQPPRGVLLYGPPGCGKTFLVRALAGTGRLNVLSVKGAELLDKWVGESERAVRELFRRAAQAAPTLVFLDEVDALAPRRGQSSDSGVADRVVAALLTELDGVEPLRDVVVLAATNRPELVDPALLRPGRLERLVYVPPPDAAARAEILRSSARNTPLAEDVDLDALAADLDGYSAADCAALVREAALTAMRESLAAAEVTSAHLASARERVRPSLDPAQLAALASYAESRRL</sequence>
<evidence type="ECO:0000313" key="9">
    <source>
        <dbReference type="Proteomes" id="UP001205311"/>
    </source>
</evidence>
<dbReference type="SMART" id="SM00382">
    <property type="entry name" value="AAA"/>
    <property type="match status" value="2"/>
</dbReference>
<gene>
    <name evidence="8" type="ORF">LX15_003162</name>
</gene>
<dbReference type="PROSITE" id="PS00674">
    <property type="entry name" value="AAA"/>
    <property type="match status" value="1"/>
</dbReference>
<evidence type="ECO:0000256" key="1">
    <source>
        <dbReference type="ARBA" id="ARBA00022741"/>
    </source>
</evidence>
<dbReference type="SUPFAM" id="SSF50692">
    <property type="entry name" value="ADC-like"/>
    <property type="match status" value="1"/>
</dbReference>
<organism evidence="8 9">
    <name type="scientific">Streptoalloteichus tenebrarius (strain ATCC 17920 / DSM 40477 / JCM 4838 / CBS 697.72 / NBRC 16177 / NCIMB 11028 / NRRL B-12390 / A12253. 1 / ISP 5477)</name>
    <name type="common">Streptomyces tenebrarius</name>
    <dbReference type="NCBI Taxonomy" id="1933"/>
    <lineage>
        <taxon>Bacteria</taxon>
        <taxon>Bacillati</taxon>
        <taxon>Actinomycetota</taxon>
        <taxon>Actinomycetes</taxon>
        <taxon>Pseudonocardiales</taxon>
        <taxon>Pseudonocardiaceae</taxon>
        <taxon>Streptoalloteichus</taxon>
    </lineage>
</organism>
<dbReference type="CDD" id="cd19511">
    <property type="entry name" value="RecA-like_CDC48_r2-like"/>
    <property type="match status" value="1"/>
</dbReference>
<name>A0ABT1HV99_STRSD</name>
<evidence type="ECO:0000256" key="3">
    <source>
        <dbReference type="RuleBase" id="RU003651"/>
    </source>
</evidence>
<feature type="domain" description="AAA+ ATPase" evidence="5">
    <location>
        <begin position="259"/>
        <end position="393"/>
    </location>
</feature>
<dbReference type="Gene3D" id="1.10.8.60">
    <property type="match status" value="2"/>
</dbReference>
<dbReference type="InterPro" id="IPR003593">
    <property type="entry name" value="AAA+_ATPase"/>
</dbReference>
<dbReference type="InterPro" id="IPR003338">
    <property type="entry name" value="CDC4_N-term_subdom"/>
</dbReference>
<keyword evidence="9" id="KW-1185">Reference proteome</keyword>
<dbReference type="Pfam" id="PF17862">
    <property type="entry name" value="AAA_lid_3"/>
    <property type="match status" value="2"/>
</dbReference>
<dbReference type="InterPro" id="IPR050168">
    <property type="entry name" value="AAA_ATPase_domain"/>
</dbReference>
<feature type="domain" description="CDC48 N-terminal subdomain" evidence="7">
    <location>
        <begin position="7"/>
        <end position="91"/>
    </location>
</feature>
<evidence type="ECO:0000313" key="8">
    <source>
        <dbReference type="EMBL" id="MCP2259457.1"/>
    </source>
</evidence>
<proteinExistence type="inferred from homology"/>
<dbReference type="InterPro" id="IPR009010">
    <property type="entry name" value="Asp_de-COase-like_dom_sf"/>
</dbReference>
<evidence type="ECO:0000256" key="4">
    <source>
        <dbReference type="SAM" id="MobiDB-lite"/>
    </source>
</evidence>
<feature type="region of interest" description="Disordered" evidence="4">
    <location>
        <begin position="187"/>
        <end position="209"/>
    </location>
</feature>
<dbReference type="InterPro" id="IPR004201">
    <property type="entry name" value="Cdc48_dom2"/>
</dbReference>
<dbReference type="PANTHER" id="PTHR23077:SF171">
    <property type="entry name" value="NUCLEAR VALOSIN-CONTAINING PROTEIN-LIKE"/>
    <property type="match status" value="1"/>
</dbReference>
<feature type="compositionally biased region" description="Pro residues" evidence="4">
    <location>
        <begin position="196"/>
        <end position="206"/>
    </location>
</feature>
<keyword evidence="2 3" id="KW-0067">ATP-binding</keyword>
<dbReference type="InterPro" id="IPR027417">
    <property type="entry name" value="P-loop_NTPase"/>
</dbReference>
<evidence type="ECO:0000259" key="5">
    <source>
        <dbReference type="SMART" id="SM00382"/>
    </source>
</evidence>
<protein>
    <submittedName>
        <fullName evidence="8">Transitional endoplasmic reticulum ATPase</fullName>
    </submittedName>
</protein>
<dbReference type="InterPro" id="IPR003960">
    <property type="entry name" value="ATPase_AAA_CS"/>
</dbReference>
<dbReference type="SUPFAM" id="SSF52540">
    <property type="entry name" value="P-loop containing nucleoside triphosphate hydrolases"/>
    <property type="match status" value="2"/>
</dbReference>
<dbReference type="Proteomes" id="UP001205311">
    <property type="component" value="Unassembled WGS sequence"/>
</dbReference>
<comment type="caution">
    <text evidence="8">The sequence shown here is derived from an EMBL/GenBank/DDBJ whole genome shotgun (WGS) entry which is preliminary data.</text>
</comment>
<evidence type="ECO:0000259" key="7">
    <source>
        <dbReference type="SMART" id="SM01073"/>
    </source>
</evidence>
<feature type="domain" description="CDC48" evidence="6">
    <location>
        <begin position="108"/>
        <end position="192"/>
    </location>
</feature>
<comment type="similarity">
    <text evidence="3">Belongs to the AAA ATPase family.</text>
</comment>